<dbReference type="AlphaFoldDB" id="A0A0S4L211"/>
<gene>
    <name evidence="1" type="ORF">COMA2_10259</name>
</gene>
<name>A0A0S4L211_9BACT</name>
<protein>
    <submittedName>
        <fullName evidence="1">Uncharacterized protein</fullName>
    </submittedName>
</protein>
<reference evidence="2" key="1">
    <citation type="submission" date="2015-10" db="EMBL/GenBank/DDBJ databases">
        <authorList>
            <person name="Luecker S."/>
            <person name="Luecker S."/>
        </authorList>
    </citation>
    <scope>NUCLEOTIDE SEQUENCE [LARGE SCALE GENOMIC DNA]</scope>
</reference>
<organism evidence="1 2">
    <name type="scientific">Candidatus Nitrospira nitrificans</name>
    <dbReference type="NCBI Taxonomy" id="1742973"/>
    <lineage>
        <taxon>Bacteria</taxon>
        <taxon>Pseudomonadati</taxon>
        <taxon>Nitrospirota</taxon>
        <taxon>Nitrospiria</taxon>
        <taxon>Nitrospirales</taxon>
        <taxon>Nitrospiraceae</taxon>
        <taxon>Nitrospira</taxon>
    </lineage>
</organism>
<proteinExistence type="predicted"/>
<sequence>MSNRHLAIHRVTKFLVWATLSLAWDAHVNAEERRCNELGANCICSEPFNTNSYTVNSGSWYNPADSTIKECLSSGVSPGGPLEQLGGGAFSAGMNTPSSGEAINALPSGHTNNYVLAANEGRGFGFIGGKMPPGTPTARVAVRFYKYWSTNYAWVGGSCLNSNKLAEFGYRGAGTMGPIFTETAGTWAFYGVTNSGGIWNQYSECCSKGPGGASGPSLSSIRGKWLRIEIILHNAAPSGAATTWEVYLKNVTDNTSEIKIIDSSIPTAMSEGGLANWTSANATSLHPGNLINEISVNGFRNGSCPGYSAVSHYLAAAWSTDAGQRIGAATEIEGGGGGGNITPPPPPANLRVSMLMGQ</sequence>
<dbReference type="Proteomes" id="UP000198736">
    <property type="component" value="Unassembled WGS sequence"/>
</dbReference>
<keyword evidence="2" id="KW-1185">Reference proteome</keyword>
<evidence type="ECO:0000313" key="1">
    <source>
        <dbReference type="EMBL" id="CUS31724.1"/>
    </source>
</evidence>
<dbReference type="RefSeq" id="WP_139076945.1">
    <property type="nucleotide sequence ID" value="NZ_CZPZ01000001.1"/>
</dbReference>
<evidence type="ECO:0000313" key="2">
    <source>
        <dbReference type="Proteomes" id="UP000198736"/>
    </source>
</evidence>
<accession>A0A0S4L211</accession>
<dbReference type="EMBL" id="CZPZ01000001">
    <property type="protein sequence ID" value="CUS31724.1"/>
    <property type="molecule type" value="Genomic_DNA"/>
</dbReference>